<dbReference type="InterPro" id="IPR059020">
    <property type="entry name" value="CapW_CTD"/>
</dbReference>
<evidence type="ECO:0000313" key="5">
    <source>
        <dbReference type="Proteomes" id="UP000620046"/>
    </source>
</evidence>
<dbReference type="EMBL" id="BMJA01000002">
    <property type="protein sequence ID" value="GGA40806.1"/>
    <property type="molecule type" value="Genomic_DNA"/>
</dbReference>
<dbReference type="PANTHER" id="PTHR34580">
    <property type="match status" value="1"/>
</dbReference>
<feature type="domain" description="DNA-binding transcriptional repressor CapW C-terminal dimerisation" evidence="2">
    <location>
        <begin position="215"/>
        <end position="283"/>
    </location>
</feature>
<evidence type="ECO:0000259" key="3">
    <source>
        <dbReference type="Pfam" id="PF26109"/>
    </source>
</evidence>
<feature type="domain" description="DNA-binding transcriptional repressor CapW winged helix-turn-helix" evidence="3">
    <location>
        <begin position="14"/>
        <end position="91"/>
    </location>
</feature>
<organism evidence="4 5">
    <name type="scientific">Dyella nitratireducens</name>
    <dbReference type="NCBI Taxonomy" id="1849580"/>
    <lineage>
        <taxon>Bacteria</taxon>
        <taxon>Pseudomonadati</taxon>
        <taxon>Pseudomonadota</taxon>
        <taxon>Gammaproteobacteria</taxon>
        <taxon>Lysobacterales</taxon>
        <taxon>Rhodanobacteraceae</taxon>
        <taxon>Dyella</taxon>
    </lineage>
</organism>
<dbReference type="PROSITE" id="PS52050">
    <property type="entry name" value="WYL"/>
    <property type="match status" value="1"/>
</dbReference>
<comment type="caution">
    <text evidence="4">The sequence shown here is derived from an EMBL/GenBank/DDBJ whole genome shotgun (WGS) entry which is preliminary data.</text>
</comment>
<gene>
    <name evidence="4" type="ORF">GCM10010981_32530</name>
</gene>
<dbReference type="Proteomes" id="UP000620046">
    <property type="component" value="Unassembled WGS sequence"/>
</dbReference>
<sequence>MESTGPESTHRWGQSRRLTFIDVRLQYDGRINRSDLIDFFAISVPQATADLKRYQELAPGNIAYDPRIRVYVALDTFEPVFAHRTAALYLGDLARLARKMISRSESFVGFIPPTGVVATPARAITPSEVATLVQAIREKVTLKVVYQSMDSPEPSTLTISPHAVGFDGLRWHTRAWCHTRNIFRDFAIGRLKVLEAVPDTDAPAPESDEGWFTHVSVILIPHPDLSPSQRETVMRDYEMENGRAVLDCQKAMLFYTLRHLNLESGELKDAARQHVVVENRHDVDRWVREDRAGIPISA</sequence>
<reference evidence="5" key="1">
    <citation type="journal article" date="2019" name="Int. J. Syst. Evol. Microbiol.">
        <title>The Global Catalogue of Microorganisms (GCM) 10K type strain sequencing project: providing services to taxonomists for standard genome sequencing and annotation.</title>
        <authorList>
            <consortium name="The Broad Institute Genomics Platform"/>
            <consortium name="The Broad Institute Genome Sequencing Center for Infectious Disease"/>
            <person name="Wu L."/>
            <person name="Ma J."/>
        </authorList>
    </citation>
    <scope>NUCLEOTIDE SEQUENCE [LARGE SCALE GENOMIC DNA]</scope>
    <source>
        <strain evidence="5">CGMCC 1.15439</strain>
    </source>
</reference>
<keyword evidence="5" id="KW-1185">Reference proteome</keyword>
<dbReference type="InterPro" id="IPR016634">
    <property type="entry name" value="CapW-like"/>
</dbReference>
<accession>A0ABQ1GC83</accession>
<dbReference type="InterPro" id="IPR026881">
    <property type="entry name" value="WYL_dom"/>
</dbReference>
<dbReference type="RefSeq" id="WP_188795494.1">
    <property type="nucleotide sequence ID" value="NZ_BMJA01000002.1"/>
</dbReference>
<evidence type="ECO:0008006" key="6">
    <source>
        <dbReference type="Google" id="ProtNLM"/>
    </source>
</evidence>
<evidence type="ECO:0000259" key="2">
    <source>
        <dbReference type="Pfam" id="PF26107"/>
    </source>
</evidence>
<dbReference type="Pfam" id="PF13280">
    <property type="entry name" value="WYL"/>
    <property type="match status" value="1"/>
</dbReference>
<dbReference type="Pfam" id="PF26109">
    <property type="entry name" value="WHD_BrxR"/>
    <property type="match status" value="1"/>
</dbReference>
<dbReference type="Pfam" id="PF26107">
    <property type="entry name" value="BrxR_CTD"/>
    <property type="match status" value="1"/>
</dbReference>
<feature type="domain" description="WYL" evidence="1">
    <location>
        <begin position="129"/>
        <end position="195"/>
    </location>
</feature>
<evidence type="ECO:0000259" key="1">
    <source>
        <dbReference type="Pfam" id="PF13280"/>
    </source>
</evidence>
<dbReference type="PANTHER" id="PTHR34580:SF3">
    <property type="entry name" value="PROTEIN PAFB"/>
    <property type="match status" value="1"/>
</dbReference>
<dbReference type="InterPro" id="IPR051534">
    <property type="entry name" value="CBASS_pafABC_assoc_protein"/>
</dbReference>
<evidence type="ECO:0000313" key="4">
    <source>
        <dbReference type="EMBL" id="GGA40806.1"/>
    </source>
</evidence>
<name>A0ABQ1GC83_9GAMM</name>
<dbReference type="PIRSF" id="PIRSF015558">
    <property type="entry name" value="Txn_reg_DeoR_prd"/>
    <property type="match status" value="1"/>
</dbReference>
<protein>
    <recommendedName>
        <fullName evidence="6">WYL domain-containing protein</fullName>
    </recommendedName>
</protein>
<dbReference type="InterPro" id="IPR059019">
    <property type="entry name" value="WHD_CapW"/>
</dbReference>
<proteinExistence type="predicted"/>